<dbReference type="Proteomes" id="UP000250321">
    <property type="component" value="Unassembled WGS sequence"/>
</dbReference>
<evidence type="ECO:0000313" key="3">
    <source>
        <dbReference type="Proteomes" id="UP000250321"/>
    </source>
</evidence>
<accession>A0A314Y2F2</accession>
<sequence>MFSGSTLSSRSQRSSISPFRSWKSAGSTKPPTASSQLATLSSSTTSSRLTPSKPSLSPPSSSTSPNPSSLPDVSKSKENVTVTVKFRPP</sequence>
<dbReference type="EMBL" id="PJQY01001901">
    <property type="protein sequence ID" value="PQP98350.1"/>
    <property type="molecule type" value="Genomic_DNA"/>
</dbReference>
<evidence type="ECO:0000313" key="2">
    <source>
        <dbReference type="EMBL" id="PQP98350.1"/>
    </source>
</evidence>
<feature type="region of interest" description="Disordered" evidence="1">
    <location>
        <begin position="1"/>
        <end position="89"/>
    </location>
</feature>
<gene>
    <name evidence="2" type="ORF">Pyn_18086</name>
</gene>
<organism evidence="2 3">
    <name type="scientific">Prunus yedoensis var. nudiflora</name>
    <dbReference type="NCBI Taxonomy" id="2094558"/>
    <lineage>
        <taxon>Eukaryota</taxon>
        <taxon>Viridiplantae</taxon>
        <taxon>Streptophyta</taxon>
        <taxon>Embryophyta</taxon>
        <taxon>Tracheophyta</taxon>
        <taxon>Spermatophyta</taxon>
        <taxon>Magnoliopsida</taxon>
        <taxon>eudicotyledons</taxon>
        <taxon>Gunneridae</taxon>
        <taxon>Pentapetalae</taxon>
        <taxon>rosids</taxon>
        <taxon>fabids</taxon>
        <taxon>Rosales</taxon>
        <taxon>Rosaceae</taxon>
        <taxon>Amygdaloideae</taxon>
        <taxon>Amygdaleae</taxon>
        <taxon>Prunus</taxon>
    </lineage>
</organism>
<evidence type="ECO:0000256" key="1">
    <source>
        <dbReference type="SAM" id="MobiDB-lite"/>
    </source>
</evidence>
<dbReference type="STRING" id="2094558.A0A314Y2F2"/>
<reference evidence="2 3" key="1">
    <citation type="submission" date="2018-02" db="EMBL/GenBank/DDBJ databases">
        <title>Draft genome of wild Prunus yedoensis var. nudiflora.</title>
        <authorList>
            <person name="Baek S."/>
            <person name="Kim J.-H."/>
            <person name="Choi K."/>
            <person name="Kim G.-B."/>
            <person name="Cho A."/>
            <person name="Jang H."/>
            <person name="Shin C.-H."/>
            <person name="Yu H.-J."/>
            <person name="Mun J.-H."/>
        </authorList>
    </citation>
    <scope>NUCLEOTIDE SEQUENCE [LARGE SCALE GENOMIC DNA]</scope>
    <source>
        <strain evidence="3">cv. Jeju island</strain>
        <tissue evidence="2">Leaf</tissue>
    </source>
</reference>
<name>A0A314Y2F2_PRUYE</name>
<dbReference type="AlphaFoldDB" id="A0A314Y2F2"/>
<feature type="compositionally biased region" description="Low complexity" evidence="1">
    <location>
        <begin position="31"/>
        <end position="71"/>
    </location>
</feature>
<feature type="compositionally biased region" description="Low complexity" evidence="1">
    <location>
        <begin position="1"/>
        <end position="21"/>
    </location>
</feature>
<keyword evidence="3" id="KW-1185">Reference proteome</keyword>
<comment type="caution">
    <text evidence="2">The sequence shown here is derived from an EMBL/GenBank/DDBJ whole genome shotgun (WGS) entry which is preliminary data.</text>
</comment>
<proteinExistence type="predicted"/>
<protein>
    <submittedName>
        <fullName evidence="2">Uncharacterized protein</fullName>
    </submittedName>
</protein>